<sequence>MSDLSSTRTTDTIVHFSAPFALPDLVGEVHPAGDYKIAQDEERIEGLSWLAYRRTATYIHLPSIAQGNRLRRIVRIEPTALADLLAATNATQELSR</sequence>
<evidence type="ECO:0000313" key="1">
    <source>
        <dbReference type="EMBL" id="MBB5563260.1"/>
    </source>
</evidence>
<dbReference type="EMBL" id="JACHBC010000011">
    <property type="protein sequence ID" value="MBB5563260.1"/>
    <property type="molecule type" value="Genomic_DNA"/>
</dbReference>
<gene>
    <name evidence="1" type="ORF">GGI59_004952</name>
</gene>
<dbReference type="AlphaFoldDB" id="A0A7W8XI52"/>
<keyword evidence="2" id="KW-1185">Reference proteome</keyword>
<name>A0A7W8XI52_9HYPH</name>
<dbReference type="Proteomes" id="UP000528824">
    <property type="component" value="Unassembled WGS sequence"/>
</dbReference>
<dbReference type="RefSeq" id="WP_096477654.1">
    <property type="nucleotide sequence ID" value="NZ_JACHBB010000010.1"/>
</dbReference>
<reference evidence="1 2" key="1">
    <citation type="submission" date="2020-08" db="EMBL/GenBank/DDBJ databases">
        <title>Genomic Encyclopedia of Type Strains, Phase IV (KMG-V): Genome sequencing to study the core and pangenomes of soil and plant-associated prokaryotes.</title>
        <authorList>
            <person name="Whitman W."/>
        </authorList>
    </citation>
    <scope>NUCLEOTIDE SEQUENCE [LARGE SCALE GENOMIC DNA]</scope>
    <source>
        <strain evidence="1 2">SEMIA 4034</strain>
    </source>
</reference>
<comment type="caution">
    <text evidence="1">The sequence shown here is derived from an EMBL/GenBank/DDBJ whole genome shotgun (WGS) entry which is preliminary data.</text>
</comment>
<evidence type="ECO:0000313" key="2">
    <source>
        <dbReference type="Proteomes" id="UP000528824"/>
    </source>
</evidence>
<organism evidence="1 2">
    <name type="scientific">Rhizobium lentis</name>
    <dbReference type="NCBI Taxonomy" id="1138194"/>
    <lineage>
        <taxon>Bacteria</taxon>
        <taxon>Pseudomonadati</taxon>
        <taxon>Pseudomonadota</taxon>
        <taxon>Alphaproteobacteria</taxon>
        <taxon>Hyphomicrobiales</taxon>
        <taxon>Rhizobiaceae</taxon>
        <taxon>Rhizobium/Agrobacterium group</taxon>
        <taxon>Rhizobium</taxon>
    </lineage>
</organism>
<proteinExistence type="predicted"/>
<protein>
    <submittedName>
        <fullName evidence="1">Uncharacterized protein</fullName>
    </submittedName>
</protein>
<accession>A0A7W8XI52</accession>